<dbReference type="Gene3D" id="6.10.250.2520">
    <property type="match status" value="1"/>
</dbReference>
<dbReference type="WBParaSite" id="PSAMB.scaffold700size43517.g8134.t2">
    <property type="protein sequence ID" value="PSAMB.scaffold700size43517.g8134.t2"/>
    <property type="gene ID" value="PSAMB.scaffold700size43517.g8134"/>
</dbReference>
<organism evidence="13 14">
    <name type="scientific">Plectus sambesii</name>
    <dbReference type="NCBI Taxonomy" id="2011161"/>
    <lineage>
        <taxon>Eukaryota</taxon>
        <taxon>Metazoa</taxon>
        <taxon>Ecdysozoa</taxon>
        <taxon>Nematoda</taxon>
        <taxon>Chromadorea</taxon>
        <taxon>Plectida</taxon>
        <taxon>Plectina</taxon>
        <taxon>Plectoidea</taxon>
        <taxon>Plectidae</taxon>
        <taxon>Plectus</taxon>
    </lineage>
</organism>
<sequence>MMTKGEGIEVSLSLVKVETTHMARRKQPKTFAFDHCFWSFNPADAHYSTQEKVFECLGSGVLENAFGGYNACIFAYGQTGSGKSYSMMGAGMQPDQKGVIPRLCDAMFNRLERETNESLMFKVEVSYMEIYNEKVRDLLDPHGSSKRNLKVREHKIFGPYVDGLSTLAVSSYEQIASLMEEGNKSRTVAATNMNSESSRSHAVFNIRLTQILIDLESGVSGEKVSKISLVDLAGSERVQKSGAVGKRLEEGANINKSLTTLGMVISALADQSSAIGDKSSKGRSKFVPYRDSVLTWLLKDNLGGNSKTVMIATVSPAADNYEETLSTLRYADRAKSIVNQPVVNEDPNARIIRELREEVESLRAMIQEQNQTEELRERLLESEVLMAQMQQTWEDRLKEAEQIHKARQEELTKMGICPVIKAETGKCYLVNLNADPSLNEVLVYYITKSAVIGSPSLADGADGEEMPDIVLQGLGVQRRHAVLELEGSRLFIEPSEGARTHVNGSLISSRTQLRNGYRLLIGNNHFFRVNCPKDTSMTASMSQSGFFDDSTLEPIDYEDALQEVLQSEQGENSIASAVEKFEKRYWEEMRERRLEDDKPAAVDGQREAYERYISMLKGVVSPMTPMGSCDPFSQWGGLQTPIGTPSGAFPPSDFSSRSRIVRDKFDDWSRKREDMFKESLQKLKKEIVKANTLVREANSYAAEIAPKPTNYSVTLQIPAANLRPSKVKKGAFVSEPAVLVKRKGQGSQVWSMDKLENKLIDMREMYLDRTIATPIASRDPFFESQENHTLIGVANVFLGVLFEDVRLDYNVPIISQQGEVAGRLHVEIYRLPDETSAATDSVESLNSDSVSSQPEMSPGYLGRTIKCRVKIKEASSLPPELSHFVFCQYSFFPHRLGEEVVAAPHFDANSAPVDKVYKAQAPSSCMFQFEHEKDFVVEVTEEFLEHVTEDALSIEVWGHRSSGYGSNGLPFELEMRQKSKSLQERWAEVTRRLAVSVEIHEMNDHGVYLPVDVHRSPDVNTGGVYQLRQGQQRRISVKVRPVADKGSLPLVCQRVLSIAMGCICTRNRNVQKPLDSWQDNDLREICDQWNMALQNRRDYLEQQINQLDKKPDKSELDVERENALISQWMKLTDERDAVCQPAINSSIPGAESDWVPPPGTERHIPVIYLNLNAQDMAGFGDENSITQAGFNSILPKEIASKTLLLPMLKRDDTDMSAECSWDSSIHEHPALNRVTPGHEHVYAVLKVAVRLSHPADMEIILRKRLCLNVYKKAGIAERLMKRIVGTDTISSTGVHYDLVAHIPKSSLDVEDRSTLALMAARSDEESNSSNESYIESYTKGISAVESILALDRLRQEVCIKEMLSRRQERVNRATGVASGFKMKRATSLPNAINAPLAAPSRQSLSIITDGSSEVPRRVPPTSISHPSMPRPTFLNLKPYCSGKLTSLVSPASGGSKLAGIDEEQHKSDSEDVMKEPVRSATVPESLTLDVVASSPSADKDDSASSSGYGSQVLSSRSDDSVDAIPKEQRTSADEDDDVDELNSNLNSSITLLNESTYSDYEAKMVNGSIVSANGNASDDTLTCLDDLNERR</sequence>
<dbReference type="PROSITE" id="PS00411">
    <property type="entry name" value="KINESIN_MOTOR_1"/>
    <property type="match status" value="1"/>
</dbReference>
<dbReference type="PANTHER" id="PTHR47117">
    <property type="entry name" value="STAR-RELATED LIPID TRANSFER PROTEIN 9"/>
    <property type="match status" value="1"/>
</dbReference>
<keyword evidence="7 9" id="KW-0505">Motor protein</keyword>
<evidence type="ECO:0000256" key="1">
    <source>
        <dbReference type="ARBA" id="ARBA00004245"/>
    </source>
</evidence>
<feature type="region of interest" description="Disordered" evidence="11">
    <location>
        <begin position="1451"/>
        <end position="1542"/>
    </location>
</feature>
<dbReference type="Pfam" id="PF12473">
    <property type="entry name" value="DUF3694"/>
    <property type="match status" value="2"/>
</dbReference>
<feature type="compositionally biased region" description="Basic and acidic residues" evidence="11">
    <location>
        <begin position="1516"/>
        <end position="1532"/>
    </location>
</feature>
<dbReference type="InterPro" id="IPR022140">
    <property type="entry name" value="Kinesin-like_KIF1-typ"/>
</dbReference>
<dbReference type="FunFam" id="3.40.850.10:FF:000021">
    <property type="entry name" value="kinesin-like protein KIF16B isoform X1"/>
    <property type="match status" value="1"/>
</dbReference>
<dbReference type="PROSITE" id="PS50067">
    <property type="entry name" value="KINESIN_MOTOR_2"/>
    <property type="match status" value="1"/>
</dbReference>
<evidence type="ECO:0000313" key="14">
    <source>
        <dbReference type="WBParaSite" id="PSAMB.scaffold700size43517.g8134.t2"/>
    </source>
</evidence>
<reference evidence="14" key="1">
    <citation type="submission" date="2022-11" db="UniProtKB">
        <authorList>
            <consortium name="WormBaseParasite"/>
        </authorList>
    </citation>
    <scope>IDENTIFICATION</scope>
</reference>
<evidence type="ECO:0000256" key="8">
    <source>
        <dbReference type="ARBA" id="ARBA00023212"/>
    </source>
</evidence>
<evidence type="ECO:0000313" key="13">
    <source>
        <dbReference type="Proteomes" id="UP000887566"/>
    </source>
</evidence>
<feature type="region of interest" description="Disordered" evidence="11">
    <location>
        <begin position="1406"/>
        <end position="1431"/>
    </location>
</feature>
<protein>
    <submittedName>
        <fullName evidence="14">Kinesin-like protein unc-104</fullName>
    </submittedName>
</protein>
<dbReference type="InterPro" id="IPR001752">
    <property type="entry name" value="Kinesin_motor_dom"/>
</dbReference>
<accession>A0A914X9R8</accession>
<dbReference type="InterPro" id="IPR008984">
    <property type="entry name" value="SMAD_FHA_dom_sf"/>
</dbReference>
<dbReference type="Gene3D" id="2.60.200.20">
    <property type="match status" value="1"/>
</dbReference>
<keyword evidence="8" id="KW-0206">Cytoskeleton</keyword>
<dbReference type="SMART" id="SM00240">
    <property type="entry name" value="FHA"/>
    <property type="match status" value="1"/>
</dbReference>
<dbReference type="CDD" id="cd01365">
    <property type="entry name" value="KISc_KIF1A_KIF1B"/>
    <property type="match status" value="1"/>
</dbReference>
<feature type="compositionally biased region" description="Low complexity" evidence="11">
    <location>
        <begin position="1503"/>
        <end position="1515"/>
    </location>
</feature>
<dbReference type="Gene3D" id="3.40.850.10">
    <property type="entry name" value="Kinesin motor domain"/>
    <property type="match status" value="1"/>
</dbReference>
<keyword evidence="5 9" id="KW-0067">ATP-binding</keyword>
<dbReference type="PRINTS" id="PR00380">
    <property type="entry name" value="KINESINHEAVY"/>
</dbReference>
<dbReference type="CDD" id="cd22706">
    <property type="entry name" value="FHA_KIF13"/>
    <property type="match status" value="1"/>
</dbReference>
<comment type="subcellular location">
    <subcellularLocation>
        <location evidence="1">Cytoplasm</location>
        <location evidence="1">Cytoskeleton</location>
    </subcellularLocation>
</comment>
<keyword evidence="6 10" id="KW-0175">Coiled coil</keyword>
<feature type="domain" description="Kinesin motor" evidence="12">
    <location>
        <begin position="1"/>
        <end position="337"/>
    </location>
</feature>
<proteinExistence type="inferred from homology"/>
<dbReference type="GO" id="GO:0003777">
    <property type="term" value="F:microtubule motor activity"/>
    <property type="evidence" value="ECO:0007669"/>
    <property type="project" value="InterPro"/>
</dbReference>
<dbReference type="InterPro" id="IPR000253">
    <property type="entry name" value="FHA_dom"/>
</dbReference>
<dbReference type="Pfam" id="PF00498">
    <property type="entry name" value="FHA"/>
    <property type="match status" value="1"/>
</dbReference>
<evidence type="ECO:0000256" key="4">
    <source>
        <dbReference type="ARBA" id="ARBA00022741"/>
    </source>
</evidence>
<name>A0A914X9R8_9BILA</name>
<evidence type="ECO:0000256" key="7">
    <source>
        <dbReference type="ARBA" id="ARBA00023175"/>
    </source>
</evidence>
<evidence type="ECO:0000256" key="6">
    <source>
        <dbReference type="ARBA" id="ARBA00023054"/>
    </source>
</evidence>
<keyword evidence="4 9" id="KW-0547">Nucleotide-binding</keyword>
<dbReference type="GO" id="GO:0008017">
    <property type="term" value="F:microtubule binding"/>
    <property type="evidence" value="ECO:0007669"/>
    <property type="project" value="InterPro"/>
</dbReference>
<comment type="similarity">
    <text evidence="9">Belongs to the TRAFAC class myosin-kinesin ATPase superfamily. Kinesin family.</text>
</comment>
<evidence type="ECO:0000256" key="2">
    <source>
        <dbReference type="ARBA" id="ARBA00022490"/>
    </source>
</evidence>
<dbReference type="InterPro" id="IPR019821">
    <property type="entry name" value="Kinesin_motor_CS"/>
</dbReference>
<evidence type="ECO:0000256" key="5">
    <source>
        <dbReference type="ARBA" id="ARBA00022840"/>
    </source>
</evidence>
<dbReference type="GO" id="GO:0005524">
    <property type="term" value="F:ATP binding"/>
    <property type="evidence" value="ECO:0007669"/>
    <property type="project" value="UniProtKB-UniRule"/>
</dbReference>
<feature type="binding site" evidence="9">
    <location>
        <begin position="77"/>
        <end position="84"/>
    </location>
    <ligand>
        <name>ATP</name>
        <dbReference type="ChEBI" id="CHEBI:30616"/>
    </ligand>
</feature>
<dbReference type="SMART" id="SM00129">
    <property type="entry name" value="KISc"/>
    <property type="match status" value="1"/>
</dbReference>
<evidence type="ECO:0000256" key="3">
    <source>
        <dbReference type="ARBA" id="ARBA00022701"/>
    </source>
</evidence>
<evidence type="ECO:0000256" key="11">
    <source>
        <dbReference type="SAM" id="MobiDB-lite"/>
    </source>
</evidence>
<evidence type="ECO:0000256" key="9">
    <source>
        <dbReference type="PROSITE-ProRule" id="PRU00283"/>
    </source>
</evidence>
<keyword evidence="2" id="KW-0963">Cytoplasm</keyword>
<dbReference type="Pfam" id="PF12423">
    <property type="entry name" value="KIF1B"/>
    <property type="match status" value="1"/>
</dbReference>
<dbReference type="Pfam" id="PF00225">
    <property type="entry name" value="Kinesin"/>
    <property type="match status" value="1"/>
</dbReference>
<dbReference type="InterPro" id="IPR036961">
    <property type="entry name" value="Kinesin_motor_dom_sf"/>
</dbReference>
<dbReference type="GO" id="GO:0007018">
    <property type="term" value="P:microtubule-based movement"/>
    <property type="evidence" value="ECO:0007669"/>
    <property type="project" value="InterPro"/>
</dbReference>
<dbReference type="SUPFAM" id="SSF52540">
    <property type="entry name" value="P-loop containing nucleoside triphosphate hydrolases"/>
    <property type="match status" value="1"/>
</dbReference>
<dbReference type="InterPro" id="IPR032405">
    <property type="entry name" value="Kinesin_assoc"/>
</dbReference>
<evidence type="ECO:0000259" key="12">
    <source>
        <dbReference type="PROSITE" id="PS50067"/>
    </source>
</evidence>
<evidence type="ECO:0000256" key="10">
    <source>
        <dbReference type="SAM" id="Coils"/>
    </source>
</evidence>
<dbReference type="GO" id="GO:0005874">
    <property type="term" value="C:microtubule"/>
    <property type="evidence" value="ECO:0007669"/>
    <property type="project" value="UniProtKB-KW"/>
</dbReference>
<dbReference type="Pfam" id="PF16183">
    <property type="entry name" value="Kinesin_assoc"/>
    <property type="match status" value="1"/>
</dbReference>
<dbReference type="InterPro" id="IPR027417">
    <property type="entry name" value="P-loop_NTPase"/>
</dbReference>
<keyword evidence="3" id="KW-0493">Microtubule</keyword>
<dbReference type="Proteomes" id="UP000887566">
    <property type="component" value="Unplaced"/>
</dbReference>
<feature type="compositionally biased region" description="Basic and acidic residues" evidence="11">
    <location>
        <begin position="1462"/>
        <end position="1477"/>
    </location>
</feature>
<keyword evidence="13" id="KW-1185">Reference proteome</keyword>
<feature type="coiled-coil region" evidence="10">
    <location>
        <begin position="352"/>
        <end position="410"/>
    </location>
</feature>
<dbReference type="SUPFAM" id="SSF49879">
    <property type="entry name" value="SMAD/FHA domain"/>
    <property type="match status" value="1"/>
</dbReference>
<dbReference type="InterPro" id="IPR022164">
    <property type="entry name" value="Kinesin-like"/>
</dbReference>